<evidence type="ECO:0000313" key="1">
    <source>
        <dbReference type="EMBL" id="REE98607.1"/>
    </source>
</evidence>
<comment type="caution">
    <text evidence="1">The sequence shown here is derived from an EMBL/GenBank/DDBJ whole genome shotgun (WGS) entry which is preliminary data.</text>
</comment>
<proteinExistence type="predicted"/>
<protein>
    <recommendedName>
        <fullName evidence="3">DUF559 domain-containing protein</fullName>
    </recommendedName>
</protein>
<dbReference type="OrthoDB" id="3173471at2"/>
<accession>A0A3D9SSM0</accession>
<gene>
    <name evidence="1" type="ORF">DFJ69_4099</name>
</gene>
<dbReference type="EMBL" id="QTTT01000001">
    <property type="protein sequence ID" value="REE98607.1"/>
    <property type="molecule type" value="Genomic_DNA"/>
</dbReference>
<dbReference type="SUPFAM" id="SSF52980">
    <property type="entry name" value="Restriction endonuclease-like"/>
    <property type="match status" value="1"/>
</dbReference>
<keyword evidence="2" id="KW-1185">Reference proteome</keyword>
<dbReference type="RefSeq" id="WP_116024039.1">
    <property type="nucleotide sequence ID" value="NZ_QTTT01000001.1"/>
</dbReference>
<dbReference type="AlphaFoldDB" id="A0A3D9SSM0"/>
<evidence type="ECO:0000313" key="2">
    <source>
        <dbReference type="Proteomes" id="UP000256661"/>
    </source>
</evidence>
<reference evidence="1 2" key="1">
    <citation type="submission" date="2018-08" db="EMBL/GenBank/DDBJ databases">
        <title>Sequencing the genomes of 1000 actinobacteria strains.</title>
        <authorList>
            <person name="Klenk H.-P."/>
        </authorList>
    </citation>
    <scope>NUCLEOTIDE SEQUENCE [LARGE SCALE GENOMIC DNA]</scope>
    <source>
        <strain evidence="1 2">DSM 43927</strain>
    </source>
</reference>
<dbReference type="InterPro" id="IPR011335">
    <property type="entry name" value="Restrct_endonuc-II-like"/>
</dbReference>
<dbReference type="Proteomes" id="UP000256661">
    <property type="component" value="Unassembled WGS sequence"/>
</dbReference>
<name>A0A3D9SSM0_9ACTN</name>
<evidence type="ECO:0008006" key="3">
    <source>
        <dbReference type="Google" id="ProtNLM"/>
    </source>
</evidence>
<sequence length="286" mass="32225">MLIPPPRRSPDTTALTGRARELSRELPAHVVIAERAAAWVWGVDVLPPGAREATWPIEVAHPPDLPPPGLPHCRPRPAELPADDIAEHEGVRLTAPERTALDCARWLPRLEAVAALDQFLRAGLDPTALTRRVRRLTGEPHARRLREILRLSDAGAVLPGESWTRVHIMDAGLPRPATQIPVMAADRPRFFLDMGYEQYRTAVEYDGEAFHTGPACRNRDTARRTWIRTHHGWEIIVVTKEDILFHPAPFLEALATTLMHRGWTPTPSQLGRLELKLARLRRRRPP</sequence>
<dbReference type="Gene3D" id="3.40.960.10">
    <property type="entry name" value="VSR Endonuclease"/>
    <property type="match status" value="1"/>
</dbReference>
<organism evidence="1 2">
    <name type="scientific">Thermomonospora umbrina</name>
    <dbReference type="NCBI Taxonomy" id="111806"/>
    <lineage>
        <taxon>Bacteria</taxon>
        <taxon>Bacillati</taxon>
        <taxon>Actinomycetota</taxon>
        <taxon>Actinomycetes</taxon>
        <taxon>Streptosporangiales</taxon>
        <taxon>Thermomonosporaceae</taxon>
        <taxon>Thermomonospora</taxon>
    </lineage>
</organism>